<feature type="compositionally biased region" description="Basic and acidic residues" evidence="4">
    <location>
        <begin position="95"/>
        <end position="104"/>
    </location>
</feature>
<keyword evidence="6" id="KW-1185">Reference proteome</keyword>
<dbReference type="GO" id="GO:0045046">
    <property type="term" value="P:protein import into peroxisome membrane"/>
    <property type="evidence" value="ECO:0007669"/>
    <property type="project" value="TreeGrafter"/>
</dbReference>
<organism evidence="5 6">
    <name type="scientific">Dinothrombium tinctorium</name>
    <dbReference type="NCBI Taxonomy" id="1965070"/>
    <lineage>
        <taxon>Eukaryota</taxon>
        <taxon>Metazoa</taxon>
        <taxon>Ecdysozoa</taxon>
        <taxon>Arthropoda</taxon>
        <taxon>Chelicerata</taxon>
        <taxon>Arachnida</taxon>
        <taxon>Acari</taxon>
        <taxon>Acariformes</taxon>
        <taxon>Trombidiformes</taxon>
        <taxon>Prostigmata</taxon>
        <taxon>Anystina</taxon>
        <taxon>Parasitengona</taxon>
        <taxon>Trombidioidea</taxon>
        <taxon>Trombidiidae</taxon>
        <taxon>Dinothrombium</taxon>
    </lineage>
</organism>
<feature type="region of interest" description="Disordered" evidence="4">
    <location>
        <begin position="1"/>
        <end position="106"/>
    </location>
</feature>
<proteinExistence type="inferred from homology"/>
<dbReference type="OrthoDB" id="21292at2759"/>
<feature type="compositionally biased region" description="Polar residues" evidence="4">
    <location>
        <begin position="1"/>
        <end position="14"/>
    </location>
</feature>
<evidence type="ECO:0000256" key="2">
    <source>
        <dbReference type="ARBA" id="ARBA00029688"/>
    </source>
</evidence>
<dbReference type="GO" id="GO:0033328">
    <property type="term" value="F:peroxisome membrane targeting sequence binding"/>
    <property type="evidence" value="ECO:0007669"/>
    <property type="project" value="TreeGrafter"/>
</dbReference>
<comment type="caution">
    <text evidence="5">The sequence shown here is derived from an EMBL/GenBank/DDBJ whole genome shotgun (WGS) entry which is preliminary data.</text>
</comment>
<dbReference type="Proteomes" id="UP000285301">
    <property type="component" value="Unassembled WGS sequence"/>
</dbReference>
<dbReference type="PANTHER" id="PTHR12774:SF2">
    <property type="entry name" value="PEROXISOMAL BIOGENESIS FACTOR 19"/>
    <property type="match status" value="1"/>
</dbReference>
<name>A0A443QM82_9ACAR</name>
<protein>
    <recommendedName>
        <fullName evidence="2">Peroxin-19</fullName>
    </recommendedName>
</protein>
<dbReference type="InterPro" id="IPR038322">
    <property type="entry name" value="Pex19_C_sf"/>
</dbReference>
<accession>A0A443QM82</accession>
<dbReference type="Pfam" id="PF04614">
    <property type="entry name" value="Pex19"/>
    <property type="match status" value="1"/>
</dbReference>
<sequence length="346" mass="38590">MASCEQQQPSNDDLSANEAKKKNSESQRKEAKGAENEDEELNALLDSALSDFKKCDRSSPSFSSCLSASTNTEATAAKPKSTETTAKKTAKAKTKKSEPRKEEMPPEMEQFLKGFVDSDPLLKEQWNKLTESCQKAGSLSFYFTLYLNLTTVSRFSANASNDEEFEESLSETLKNLTENAKSLAENTDISDEELQKIWMNLKESGATEGSAFPDMLPLVTNMMQSLLSKDILHPALKDLTVKYPEWLDQNKDNVSAEDLKRYTKQLELMKQICAEFDAEREDDSGEVKNTRFQKVLALMQEMQTCGVPPKELVADGSDFGMDGEFDFSKMPGFPNSAPGSEKCNIM</sequence>
<dbReference type="GO" id="GO:0005778">
    <property type="term" value="C:peroxisomal membrane"/>
    <property type="evidence" value="ECO:0007669"/>
    <property type="project" value="TreeGrafter"/>
</dbReference>
<dbReference type="STRING" id="1965070.A0A443QM82"/>
<evidence type="ECO:0000313" key="6">
    <source>
        <dbReference type="Proteomes" id="UP000285301"/>
    </source>
</evidence>
<dbReference type="EMBL" id="NCKU01005826">
    <property type="protein sequence ID" value="RWS04121.1"/>
    <property type="molecule type" value="Genomic_DNA"/>
</dbReference>
<dbReference type="PANTHER" id="PTHR12774">
    <property type="entry name" value="PEROXISOMAL BIOGENESIS FACTOR 19"/>
    <property type="match status" value="1"/>
</dbReference>
<evidence type="ECO:0000256" key="4">
    <source>
        <dbReference type="SAM" id="MobiDB-lite"/>
    </source>
</evidence>
<evidence type="ECO:0000313" key="5">
    <source>
        <dbReference type="EMBL" id="RWS04121.1"/>
    </source>
</evidence>
<reference evidence="5 6" key="1">
    <citation type="journal article" date="2018" name="Gigascience">
        <title>Genomes of trombidid mites reveal novel predicted allergens and laterally-transferred genes associated with secondary metabolism.</title>
        <authorList>
            <person name="Dong X."/>
            <person name="Chaisiri K."/>
            <person name="Xia D."/>
            <person name="Armstrong S.D."/>
            <person name="Fang Y."/>
            <person name="Donnelly M.J."/>
            <person name="Kadowaki T."/>
            <person name="McGarry J.W."/>
            <person name="Darby A.C."/>
            <person name="Makepeace B.L."/>
        </authorList>
    </citation>
    <scope>NUCLEOTIDE SEQUENCE [LARGE SCALE GENOMIC DNA]</scope>
    <source>
        <strain evidence="5">UoL-WK</strain>
    </source>
</reference>
<feature type="coiled-coil region" evidence="3">
    <location>
        <begin position="166"/>
        <end position="193"/>
    </location>
</feature>
<dbReference type="Gene3D" id="1.20.120.900">
    <property type="entry name" value="Pex19, mPTS binding domain"/>
    <property type="match status" value="1"/>
</dbReference>
<gene>
    <name evidence="5" type="ORF">B4U79_08832</name>
</gene>
<evidence type="ECO:0000256" key="3">
    <source>
        <dbReference type="SAM" id="Coils"/>
    </source>
</evidence>
<keyword evidence="3" id="KW-0175">Coiled coil</keyword>
<comment type="similarity">
    <text evidence="1">Belongs to the peroxin-19 family.</text>
</comment>
<feature type="compositionally biased region" description="Basic and acidic residues" evidence="4">
    <location>
        <begin position="18"/>
        <end position="35"/>
    </location>
</feature>
<feature type="compositionally biased region" description="Low complexity" evidence="4">
    <location>
        <begin position="58"/>
        <end position="84"/>
    </location>
</feature>
<dbReference type="AlphaFoldDB" id="A0A443QM82"/>
<evidence type="ECO:0000256" key="1">
    <source>
        <dbReference type="ARBA" id="ARBA00006326"/>
    </source>
</evidence>
<dbReference type="InterPro" id="IPR006708">
    <property type="entry name" value="Pex19"/>
</dbReference>